<feature type="transmembrane region" description="Helical" evidence="8">
    <location>
        <begin position="210"/>
        <end position="233"/>
    </location>
</feature>
<dbReference type="Proteomes" id="UP000295238">
    <property type="component" value="Unassembled WGS sequence"/>
</dbReference>
<keyword evidence="11" id="KW-1185">Reference proteome</keyword>
<dbReference type="NCBIfam" id="NF037955">
    <property type="entry name" value="mfs"/>
    <property type="match status" value="1"/>
</dbReference>
<evidence type="ECO:0000313" key="11">
    <source>
        <dbReference type="Proteomes" id="UP000295238"/>
    </source>
</evidence>
<evidence type="ECO:0000256" key="6">
    <source>
        <dbReference type="ARBA" id="ARBA00022989"/>
    </source>
</evidence>
<comment type="caution">
    <text evidence="10">The sequence shown here is derived from an EMBL/GenBank/DDBJ whole genome shotgun (WGS) entry which is preliminary data.</text>
</comment>
<keyword evidence="7 8" id="KW-0472">Membrane</keyword>
<dbReference type="EMBL" id="SMTL01000002">
    <property type="protein sequence ID" value="TDK36677.1"/>
    <property type="molecule type" value="Genomic_DNA"/>
</dbReference>
<dbReference type="PANTHER" id="PTHR23522:SF10">
    <property type="entry name" value="3-PHENYLPROPIONIC ACID TRANSPORTER-RELATED"/>
    <property type="match status" value="1"/>
</dbReference>
<name>A0A4R5UIL3_9HYPH</name>
<feature type="transmembrane region" description="Helical" evidence="8">
    <location>
        <begin position="245"/>
        <end position="269"/>
    </location>
</feature>
<proteinExistence type="predicted"/>
<evidence type="ECO:0000256" key="4">
    <source>
        <dbReference type="ARBA" id="ARBA00022519"/>
    </source>
</evidence>
<evidence type="ECO:0000256" key="1">
    <source>
        <dbReference type="ARBA" id="ARBA00004429"/>
    </source>
</evidence>
<sequence>MIPADKALSAPRNFQLRCALAYGAAVAVNGVILPYFPVWLQHLAFSSFEIGAILAAQMILRVMAAPLAGIIADRMPERGAMLVWSAGLSLITAVALFVTHSFWAVLLVFGLQAALFAPYSTIVESIAVTGVRRWGFQYGMMRVWGSIGFVAATLAAGHSVGIAGGDAVLPALVIAFVLTVAGAAAAPRLGKAGAVPALGRGPDSGHRARLDLHMLMFGASLIQASHGMFYAFGTLHWQQMGFSSGAIGILWSAGVLAEILVFFCAGWIAKRLSPWTLMRLGCAVAIVRWAVFPLSLGFIGYLVLQLVHAFTFAFVHLGLQYRLVESVREEQESSVQGAYVFYNGGLLGLSTLLSGLLYRQFGAPGFLGMSVIAIAGLMAIAFAARLQPHRAAAGG</sequence>
<dbReference type="GO" id="GO:0030395">
    <property type="term" value="F:lactose binding"/>
    <property type="evidence" value="ECO:0007669"/>
    <property type="project" value="TreeGrafter"/>
</dbReference>
<evidence type="ECO:0000256" key="8">
    <source>
        <dbReference type="SAM" id="Phobius"/>
    </source>
</evidence>
<dbReference type="Gene3D" id="1.20.1250.20">
    <property type="entry name" value="MFS general substrate transporter like domains"/>
    <property type="match status" value="2"/>
</dbReference>
<dbReference type="SUPFAM" id="SSF103473">
    <property type="entry name" value="MFS general substrate transporter"/>
    <property type="match status" value="1"/>
</dbReference>
<evidence type="ECO:0000256" key="3">
    <source>
        <dbReference type="ARBA" id="ARBA00022475"/>
    </source>
</evidence>
<dbReference type="GO" id="GO:0015528">
    <property type="term" value="F:lactose:proton symporter activity"/>
    <property type="evidence" value="ECO:0007669"/>
    <property type="project" value="TreeGrafter"/>
</dbReference>
<gene>
    <name evidence="10" type="ORF">E2F50_07060</name>
</gene>
<feature type="domain" description="Major facilitator superfamily associated" evidence="9">
    <location>
        <begin position="27"/>
        <end position="363"/>
    </location>
</feature>
<feature type="transmembrane region" description="Helical" evidence="8">
    <location>
        <begin position="340"/>
        <end position="358"/>
    </location>
</feature>
<dbReference type="InterPro" id="IPR026032">
    <property type="entry name" value="HcaT-like"/>
</dbReference>
<keyword evidence="5 8" id="KW-0812">Transmembrane</keyword>
<dbReference type="PANTHER" id="PTHR23522">
    <property type="entry name" value="BLL5896 PROTEIN"/>
    <property type="match status" value="1"/>
</dbReference>
<feature type="transmembrane region" description="Helical" evidence="8">
    <location>
        <begin position="364"/>
        <end position="384"/>
    </location>
</feature>
<dbReference type="PIRSF" id="PIRSF004925">
    <property type="entry name" value="HcaT"/>
    <property type="match status" value="1"/>
</dbReference>
<dbReference type="GO" id="GO:0005886">
    <property type="term" value="C:plasma membrane"/>
    <property type="evidence" value="ECO:0007669"/>
    <property type="project" value="UniProtKB-SubCell"/>
</dbReference>
<dbReference type="OrthoDB" id="9150135at2"/>
<evidence type="ECO:0000256" key="2">
    <source>
        <dbReference type="ARBA" id="ARBA00022448"/>
    </source>
</evidence>
<evidence type="ECO:0000256" key="5">
    <source>
        <dbReference type="ARBA" id="ARBA00022692"/>
    </source>
</evidence>
<reference evidence="10 11" key="1">
    <citation type="submission" date="2019-03" db="EMBL/GenBank/DDBJ databases">
        <title>Rhizobium sp. nov., an bacterium isolated from biocrust in Mu Us Desert.</title>
        <authorList>
            <person name="Lixiong L."/>
        </authorList>
    </citation>
    <scope>NUCLEOTIDE SEQUENCE [LARGE SCALE GENOMIC DNA]</scope>
    <source>
        <strain evidence="10 11">SPY-1</strain>
    </source>
</reference>
<keyword evidence="2" id="KW-0813">Transport</keyword>
<feature type="transmembrane region" description="Helical" evidence="8">
    <location>
        <begin position="79"/>
        <end position="98"/>
    </location>
</feature>
<feature type="transmembrane region" description="Helical" evidence="8">
    <location>
        <begin position="50"/>
        <end position="72"/>
    </location>
</feature>
<feature type="transmembrane region" description="Helical" evidence="8">
    <location>
        <begin position="168"/>
        <end position="189"/>
    </location>
</feature>
<feature type="transmembrane region" description="Helical" evidence="8">
    <location>
        <begin position="298"/>
        <end position="319"/>
    </location>
</feature>
<keyword evidence="6 8" id="KW-1133">Transmembrane helix</keyword>
<dbReference type="Pfam" id="PF12832">
    <property type="entry name" value="MFS_1_like"/>
    <property type="match status" value="1"/>
</dbReference>
<evidence type="ECO:0000256" key="7">
    <source>
        <dbReference type="ARBA" id="ARBA00023136"/>
    </source>
</evidence>
<evidence type="ECO:0000259" key="9">
    <source>
        <dbReference type="Pfam" id="PF12832"/>
    </source>
</evidence>
<organism evidence="10 11">
    <name type="scientific">Rhizobium deserti</name>
    <dbReference type="NCBI Taxonomy" id="2547961"/>
    <lineage>
        <taxon>Bacteria</taxon>
        <taxon>Pseudomonadati</taxon>
        <taxon>Pseudomonadota</taxon>
        <taxon>Alphaproteobacteria</taxon>
        <taxon>Hyphomicrobiales</taxon>
        <taxon>Rhizobiaceae</taxon>
        <taxon>Rhizobium/Agrobacterium group</taxon>
        <taxon>Rhizobium</taxon>
    </lineage>
</organism>
<evidence type="ECO:0000313" key="10">
    <source>
        <dbReference type="EMBL" id="TDK36677.1"/>
    </source>
</evidence>
<comment type="subcellular location">
    <subcellularLocation>
        <location evidence="1">Cell inner membrane</location>
        <topology evidence="1">Multi-pass membrane protein</topology>
    </subcellularLocation>
</comment>
<dbReference type="InterPro" id="IPR024989">
    <property type="entry name" value="MFS_assoc_dom"/>
</dbReference>
<feature type="transmembrane region" description="Helical" evidence="8">
    <location>
        <begin position="20"/>
        <end position="38"/>
    </location>
</feature>
<feature type="transmembrane region" description="Helical" evidence="8">
    <location>
        <begin position="143"/>
        <end position="162"/>
    </location>
</feature>
<protein>
    <submittedName>
        <fullName evidence="10">MFS transporter</fullName>
    </submittedName>
</protein>
<feature type="transmembrane region" description="Helical" evidence="8">
    <location>
        <begin position="104"/>
        <end position="131"/>
    </location>
</feature>
<dbReference type="InterPro" id="IPR036259">
    <property type="entry name" value="MFS_trans_sf"/>
</dbReference>
<keyword evidence="3" id="KW-1003">Cell membrane</keyword>
<keyword evidence="4" id="KW-0997">Cell inner membrane</keyword>
<dbReference type="RefSeq" id="WP_133315387.1">
    <property type="nucleotide sequence ID" value="NZ_SMTL01000002.1"/>
</dbReference>
<dbReference type="AlphaFoldDB" id="A0A4R5UIL3"/>
<accession>A0A4R5UIL3</accession>